<evidence type="ECO:0000259" key="10">
    <source>
        <dbReference type="PROSITE" id="PS50850"/>
    </source>
</evidence>
<dbReference type="GO" id="GO:0016020">
    <property type="term" value="C:membrane"/>
    <property type="evidence" value="ECO:0007669"/>
    <property type="project" value="UniProtKB-SubCell"/>
</dbReference>
<feature type="transmembrane region" description="Helical" evidence="9">
    <location>
        <begin position="370"/>
        <end position="400"/>
    </location>
</feature>
<feature type="transmembrane region" description="Helical" evidence="9">
    <location>
        <begin position="182"/>
        <end position="201"/>
    </location>
</feature>
<dbReference type="PANTHER" id="PTHR48022:SF17">
    <property type="entry name" value="HEXOSE TRANSPORTER"/>
    <property type="match status" value="1"/>
</dbReference>
<feature type="transmembrane region" description="Helical" evidence="9">
    <location>
        <begin position="276"/>
        <end position="295"/>
    </location>
</feature>
<dbReference type="PROSITE" id="PS00216">
    <property type="entry name" value="SUGAR_TRANSPORT_1"/>
    <property type="match status" value="1"/>
</dbReference>
<dbReference type="Proteomes" id="UP001295740">
    <property type="component" value="Unassembled WGS sequence"/>
</dbReference>
<dbReference type="InterPro" id="IPR050360">
    <property type="entry name" value="MFS_Sugar_Transporters"/>
</dbReference>
<feature type="transmembrane region" description="Helical" evidence="9">
    <location>
        <begin position="307"/>
        <end position="328"/>
    </location>
</feature>
<protein>
    <submittedName>
        <fullName evidence="11">Uu.00g094840.m01.CDS01</fullName>
    </submittedName>
</protein>
<dbReference type="InterPro" id="IPR005828">
    <property type="entry name" value="MFS_sugar_transport-like"/>
</dbReference>
<feature type="transmembrane region" description="Helical" evidence="9">
    <location>
        <begin position="446"/>
        <end position="465"/>
    </location>
</feature>
<dbReference type="InterPro" id="IPR036259">
    <property type="entry name" value="MFS_trans_sf"/>
</dbReference>
<dbReference type="EMBL" id="CAUWAG010000010">
    <property type="protein sequence ID" value="CAJ2508298.1"/>
    <property type="molecule type" value="Genomic_DNA"/>
</dbReference>
<feature type="transmembrane region" description="Helical" evidence="9">
    <location>
        <begin position="335"/>
        <end position="358"/>
    </location>
</feature>
<proteinExistence type="inferred from homology"/>
<reference evidence="11" key="1">
    <citation type="submission" date="2023-10" db="EMBL/GenBank/DDBJ databases">
        <authorList>
            <person name="Hackl T."/>
        </authorList>
    </citation>
    <scope>NUCLEOTIDE SEQUENCE</scope>
</reference>
<evidence type="ECO:0000256" key="5">
    <source>
        <dbReference type="ARBA" id="ARBA00022989"/>
    </source>
</evidence>
<evidence type="ECO:0000256" key="6">
    <source>
        <dbReference type="ARBA" id="ARBA00023136"/>
    </source>
</evidence>
<dbReference type="InterPro" id="IPR003663">
    <property type="entry name" value="Sugar/inositol_transpt"/>
</dbReference>
<dbReference type="PROSITE" id="PS00217">
    <property type="entry name" value="SUGAR_TRANSPORT_2"/>
    <property type="match status" value="1"/>
</dbReference>
<feature type="transmembrane region" description="Helical" evidence="9">
    <location>
        <begin position="60"/>
        <end position="82"/>
    </location>
</feature>
<dbReference type="PROSITE" id="PS50850">
    <property type="entry name" value="MFS"/>
    <property type="match status" value="1"/>
</dbReference>
<dbReference type="NCBIfam" id="TIGR00879">
    <property type="entry name" value="SP"/>
    <property type="match status" value="1"/>
</dbReference>
<gene>
    <name evidence="11" type="ORF">KHLLAP_LOCUS8766</name>
</gene>
<dbReference type="PRINTS" id="PR00171">
    <property type="entry name" value="SUGRTRNSPORT"/>
</dbReference>
<dbReference type="GO" id="GO:0005351">
    <property type="term" value="F:carbohydrate:proton symporter activity"/>
    <property type="evidence" value="ECO:0007669"/>
    <property type="project" value="TreeGrafter"/>
</dbReference>
<evidence type="ECO:0000256" key="1">
    <source>
        <dbReference type="ARBA" id="ARBA00004141"/>
    </source>
</evidence>
<evidence type="ECO:0000256" key="9">
    <source>
        <dbReference type="SAM" id="Phobius"/>
    </source>
</evidence>
<name>A0AAI8YKU2_9PEZI</name>
<feature type="transmembrane region" description="Helical" evidence="9">
    <location>
        <begin position="12"/>
        <end position="34"/>
    </location>
</feature>
<feature type="region of interest" description="Disordered" evidence="8">
    <location>
        <begin position="496"/>
        <end position="518"/>
    </location>
</feature>
<sequence>MGFLLQKPADEAGAAWPAIMVGLFAAFGGILYGYDTGTISGIQEMDYWKQEFDNPSESRLSLIVSILSVGTFFGALSAGLLADWTGRKWGIILSTMIPFNLGVALQTAATSQPLFIAGRAFAGFGVGLVSVQVPMYQAETLPAWIRGFVIGSYQLAITIGLLLASLINYGTRDRADSGSYRIPLGLQFAWALILAGGLFFLPETPRFLVKSGQDAKAIKSLTVLRRLPIDHPAVIAEFEEIKRNWEYEKTLGTASYIECFKGNIGKRTFTGITLQSLQQLVGVNFIFYYGTSYFSRDNGSAGLPDAFILQVITNVVNVVTTFPGLYAIDKFGRRFVLLAGAMGMGISQYIVAACGVATPLSNQASSAAQFAFICIYIFFFASTFGPVANATSIAGAWVVTGEIFPLKVRAKCLSMTTAANWFFNWLLAFITPYLTGEDYANLGSNIFWIWGGFCWIAVAFVYFFVYETKELTLEQVNELYDNVKLAPKSVGYRTQLRRSSISQDDENKTEHTEQKEAV</sequence>
<feature type="transmembrane region" description="Helical" evidence="9">
    <location>
        <begin position="89"/>
        <end position="108"/>
    </location>
</feature>
<feature type="transmembrane region" description="Helical" evidence="9">
    <location>
        <begin position="114"/>
        <end position="136"/>
    </location>
</feature>
<comment type="caution">
    <text evidence="11">The sequence shown here is derived from an EMBL/GenBank/DDBJ whole genome shotgun (WGS) entry which is preliminary data.</text>
</comment>
<dbReference type="Pfam" id="PF00083">
    <property type="entry name" value="Sugar_tr"/>
    <property type="match status" value="1"/>
</dbReference>
<dbReference type="Gene3D" id="1.20.1250.20">
    <property type="entry name" value="MFS general substrate transporter like domains"/>
    <property type="match status" value="1"/>
</dbReference>
<dbReference type="FunFam" id="1.20.1250.20:FF:000134">
    <property type="entry name" value="MFS sugar transporter protein"/>
    <property type="match status" value="1"/>
</dbReference>
<keyword evidence="6 9" id="KW-0472">Membrane</keyword>
<evidence type="ECO:0000256" key="3">
    <source>
        <dbReference type="ARBA" id="ARBA00022448"/>
    </source>
</evidence>
<dbReference type="SUPFAM" id="SSF103473">
    <property type="entry name" value="MFS general substrate transporter"/>
    <property type="match status" value="1"/>
</dbReference>
<evidence type="ECO:0000313" key="12">
    <source>
        <dbReference type="Proteomes" id="UP001295740"/>
    </source>
</evidence>
<feature type="domain" description="Major facilitator superfamily (MFS) profile" evidence="10">
    <location>
        <begin position="21"/>
        <end position="469"/>
    </location>
</feature>
<dbReference type="InterPro" id="IPR020846">
    <property type="entry name" value="MFS_dom"/>
</dbReference>
<comment type="subcellular location">
    <subcellularLocation>
        <location evidence="1">Membrane</location>
        <topology evidence="1">Multi-pass membrane protein</topology>
    </subcellularLocation>
</comment>
<keyword evidence="4 9" id="KW-0812">Transmembrane</keyword>
<evidence type="ECO:0000256" key="7">
    <source>
        <dbReference type="RuleBase" id="RU003346"/>
    </source>
</evidence>
<organism evidence="11 12">
    <name type="scientific">Anthostomella pinea</name>
    <dbReference type="NCBI Taxonomy" id="933095"/>
    <lineage>
        <taxon>Eukaryota</taxon>
        <taxon>Fungi</taxon>
        <taxon>Dikarya</taxon>
        <taxon>Ascomycota</taxon>
        <taxon>Pezizomycotina</taxon>
        <taxon>Sordariomycetes</taxon>
        <taxon>Xylariomycetidae</taxon>
        <taxon>Xylariales</taxon>
        <taxon>Xylariaceae</taxon>
        <taxon>Anthostomella</taxon>
    </lineage>
</organism>
<feature type="transmembrane region" description="Helical" evidence="9">
    <location>
        <begin position="412"/>
        <end position="434"/>
    </location>
</feature>
<keyword evidence="3 7" id="KW-0813">Transport</keyword>
<evidence type="ECO:0000256" key="2">
    <source>
        <dbReference type="ARBA" id="ARBA00010992"/>
    </source>
</evidence>
<keyword evidence="5 9" id="KW-1133">Transmembrane helix</keyword>
<dbReference type="AlphaFoldDB" id="A0AAI8YKU2"/>
<accession>A0AAI8YKU2</accession>
<dbReference type="PANTHER" id="PTHR48022">
    <property type="entry name" value="PLASTIDIC GLUCOSE TRANSPORTER 4"/>
    <property type="match status" value="1"/>
</dbReference>
<dbReference type="InterPro" id="IPR005829">
    <property type="entry name" value="Sugar_transporter_CS"/>
</dbReference>
<evidence type="ECO:0000313" key="11">
    <source>
        <dbReference type="EMBL" id="CAJ2508298.1"/>
    </source>
</evidence>
<evidence type="ECO:0000256" key="4">
    <source>
        <dbReference type="ARBA" id="ARBA00022692"/>
    </source>
</evidence>
<keyword evidence="12" id="KW-1185">Reference proteome</keyword>
<feature type="compositionally biased region" description="Basic and acidic residues" evidence="8">
    <location>
        <begin position="505"/>
        <end position="518"/>
    </location>
</feature>
<evidence type="ECO:0000256" key="8">
    <source>
        <dbReference type="SAM" id="MobiDB-lite"/>
    </source>
</evidence>
<feature type="transmembrane region" description="Helical" evidence="9">
    <location>
        <begin position="148"/>
        <end position="170"/>
    </location>
</feature>
<comment type="similarity">
    <text evidence="2 7">Belongs to the major facilitator superfamily. Sugar transporter (TC 2.A.1.1) family.</text>
</comment>